<feature type="region of interest" description="Disordered" evidence="1">
    <location>
        <begin position="731"/>
        <end position="766"/>
    </location>
</feature>
<organism evidence="3 4">
    <name type="scientific">Orbilia oligospora</name>
    <name type="common">Nematode-trapping fungus</name>
    <name type="synonym">Arthrobotrys oligospora</name>
    <dbReference type="NCBI Taxonomy" id="2813651"/>
    <lineage>
        <taxon>Eukaryota</taxon>
        <taxon>Fungi</taxon>
        <taxon>Dikarya</taxon>
        <taxon>Ascomycota</taxon>
        <taxon>Pezizomycotina</taxon>
        <taxon>Orbiliomycetes</taxon>
        <taxon>Orbiliales</taxon>
        <taxon>Orbiliaceae</taxon>
        <taxon>Orbilia</taxon>
    </lineage>
</organism>
<feature type="region of interest" description="Disordered" evidence="1">
    <location>
        <begin position="540"/>
        <end position="628"/>
    </location>
</feature>
<feature type="compositionally biased region" description="Low complexity" evidence="1">
    <location>
        <begin position="551"/>
        <end position="585"/>
    </location>
</feature>
<dbReference type="AlphaFoldDB" id="A0A7C8R9L9"/>
<evidence type="ECO:0000256" key="1">
    <source>
        <dbReference type="SAM" id="MobiDB-lite"/>
    </source>
</evidence>
<proteinExistence type="predicted"/>
<comment type="caution">
    <text evidence="3">The sequence shown here is derived from an EMBL/GenBank/DDBJ whole genome shotgun (WGS) entry which is preliminary data.</text>
</comment>
<sequence>MKDFKFPDSPQGDGGISFLFPFYSDIVTDIWVSPRYRFPAGSWRYTNITAELRQSLFFDSSYFSASDYLIFAESEEDQSPNFFCSSSEDLEHRTQDHSETSESERLVNSSSFNLHQHDIPIINCPEPSLSEIFAQVAATSSAGSSCERTDSSGLPFYHPDLTTPCIGIHDQQVIVETNHPQPIDCNFPLDEFEWLNWTDICFEQMHANIISPPEPLSLHLEPPKNENLPSSIFDMPELSPSTSSSEMENSPRLSVGTEEMANSSPAASLSPIKDGGQQTPKSLGGDLKRGGILQGGIGFRKVSAVQPPHTKKKPKRATNIRRRHKPKHQCPGCLEKFTVKRDFESHFRRCLGRPFYTCLCGAGITTGHNMKAHSLSTEHLERLRVLEEIPSNSNPGHQKTDGGDLSNCCVNPLLLDLSSHFYQRENKNPSPRGSSSEDPEYRAFQDHTENDDIEGLVNSSSSLQNHELSPNFVTEASAGPSFPAQFCFTDELSTPCSSLFSSEVISGPEGAFTEILTSSNSIHDPIDEYWYAFERSFPIPNLQDPPGPALSDSESSSSSSDGSTPKSDSGLNTESTTPASSPAASRTDLSPRHETLDTPANSPVESGADLPPRDETLATPDDSPYIPSNLTQYALEQYKAAKNPTTNIPEYKFRETARRNPPPEGKPKERLSCIERPRDPPHECPKCEIPYHHARDFMAHFYSCVGFPLFLCKICQKRLMRDDFYKNHYAKSHRHKKMAEQAKASGGAGVKKRQGKKKTKAAGKDE</sequence>
<feature type="compositionally biased region" description="Basic residues" evidence="1">
    <location>
        <begin position="750"/>
        <end position="766"/>
    </location>
</feature>
<gene>
    <name evidence="3" type="ORF">TWF970_002743</name>
</gene>
<feature type="region of interest" description="Disordered" evidence="1">
    <location>
        <begin position="305"/>
        <end position="327"/>
    </location>
</feature>
<evidence type="ECO:0000313" key="3">
    <source>
        <dbReference type="EMBL" id="KAF3280522.1"/>
    </source>
</evidence>
<feature type="domain" description="C2H2-type" evidence="2">
    <location>
        <begin position="712"/>
        <end position="733"/>
    </location>
</feature>
<name>A0A7C8R9L9_ORBOL</name>
<dbReference type="InterPro" id="IPR013087">
    <property type="entry name" value="Znf_C2H2_type"/>
</dbReference>
<feature type="region of interest" description="Disordered" evidence="1">
    <location>
        <begin position="234"/>
        <end position="288"/>
    </location>
</feature>
<accession>A0A7C8R9L9</accession>
<dbReference type="PROSITE" id="PS00028">
    <property type="entry name" value="ZINC_FINGER_C2H2_1"/>
    <property type="match status" value="1"/>
</dbReference>
<dbReference type="EMBL" id="JAABOJ010000018">
    <property type="protein sequence ID" value="KAF3280522.1"/>
    <property type="molecule type" value="Genomic_DNA"/>
</dbReference>
<reference evidence="3 4" key="1">
    <citation type="submission" date="2020-01" db="EMBL/GenBank/DDBJ databases">
        <authorList>
            <person name="Palmer J.M."/>
        </authorList>
    </citation>
    <scope>NUCLEOTIDE SEQUENCE [LARGE SCALE GENOMIC DNA]</scope>
    <source>
        <strain evidence="3 4">TWF970</strain>
    </source>
</reference>
<feature type="compositionally biased region" description="Basic residues" evidence="1">
    <location>
        <begin position="309"/>
        <end position="327"/>
    </location>
</feature>
<evidence type="ECO:0000313" key="4">
    <source>
        <dbReference type="Proteomes" id="UP000474640"/>
    </source>
</evidence>
<feature type="compositionally biased region" description="Low complexity" evidence="1">
    <location>
        <begin position="236"/>
        <end position="251"/>
    </location>
</feature>
<evidence type="ECO:0000259" key="2">
    <source>
        <dbReference type="PROSITE" id="PS00028"/>
    </source>
</evidence>
<protein>
    <recommendedName>
        <fullName evidence="2">C2H2-type domain-containing protein</fullName>
    </recommendedName>
</protein>
<dbReference type="OrthoDB" id="8922241at2759"/>
<dbReference type="Proteomes" id="UP000474640">
    <property type="component" value="Unassembled WGS sequence"/>
</dbReference>